<reference evidence="2 3" key="1">
    <citation type="submission" date="2017-03" db="EMBL/GenBank/DDBJ databases">
        <title>Genome sequence of Clostridium hungatei DSM 14427.</title>
        <authorList>
            <person name="Poehlein A."/>
            <person name="Daniel R."/>
        </authorList>
    </citation>
    <scope>NUCLEOTIDE SEQUENCE [LARGE SCALE GENOMIC DNA]</scope>
    <source>
        <strain evidence="2 3">DSM 14427</strain>
    </source>
</reference>
<dbReference type="EMBL" id="MZGX01000005">
    <property type="protein sequence ID" value="OPX45165.1"/>
    <property type="molecule type" value="Genomic_DNA"/>
</dbReference>
<dbReference type="Proteomes" id="UP000191554">
    <property type="component" value="Unassembled WGS sequence"/>
</dbReference>
<keyword evidence="3" id="KW-1185">Reference proteome</keyword>
<evidence type="ECO:0000313" key="3">
    <source>
        <dbReference type="Proteomes" id="UP000191554"/>
    </source>
</evidence>
<sequence length="58" mass="6605">MSLQNAREFLDYVGKNPELAEKFKGFTLEELRQALEEVKLSADAENKKPNQAMPILPI</sequence>
<dbReference type="Pfam" id="PF07862">
    <property type="entry name" value="Nif11"/>
    <property type="match status" value="1"/>
</dbReference>
<dbReference type="RefSeq" id="WP_117387022.1">
    <property type="nucleotide sequence ID" value="NZ_MZGX01000005.1"/>
</dbReference>
<evidence type="ECO:0000259" key="1">
    <source>
        <dbReference type="Pfam" id="PF07862"/>
    </source>
</evidence>
<gene>
    <name evidence="2" type="ORF">CLHUN_10520</name>
</gene>
<comment type="caution">
    <text evidence="2">The sequence shown here is derived from an EMBL/GenBank/DDBJ whole genome shotgun (WGS) entry which is preliminary data.</text>
</comment>
<accession>A0A1V4SNX2</accession>
<dbReference type="AlphaFoldDB" id="A0A1V4SNX2"/>
<evidence type="ECO:0000313" key="2">
    <source>
        <dbReference type="EMBL" id="OPX45165.1"/>
    </source>
</evidence>
<name>A0A1V4SNX2_RUMHU</name>
<organism evidence="2 3">
    <name type="scientific">Ruminiclostridium hungatei</name>
    <name type="common">Clostridium hungatei</name>
    <dbReference type="NCBI Taxonomy" id="48256"/>
    <lineage>
        <taxon>Bacteria</taxon>
        <taxon>Bacillati</taxon>
        <taxon>Bacillota</taxon>
        <taxon>Clostridia</taxon>
        <taxon>Eubacteriales</taxon>
        <taxon>Oscillospiraceae</taxon>
        <taxon>Ruminiclostridium</taxon>
    </lineage>
</organism>
<dbReference type="InterPro" id="IPR012903">
    <property type="entry name" value="Nif11"/>
</dbReference>
<proteinExistence type="predicted"/>
<protein>
    <recommendedName>
        <fullName evidence="1">Nif11 domain-containing protein</fullName>
    </recommendedName>
</protein>
<dbReference type="STRING" id="48256.CLHUN_10520"/>
<feature type="domain" description="Nif11" evidence="1">
    <location>
        <begin position="1"/>
        <end position="32"/>
    </location>
</feature>